<evidence type="ECO:0000313" key="1">
    <source>
        <dbReference type="EMBL" id="SEG89083.1"/>
    </source>
</evidence>
<dbReference type="Proteomes" id="UP000236732">
    <property type="component" value="Unassembled WGS sequence"/>
</dbReference>
<name>A0A1H6DWI0_9ACTN</name>
<dbReference type="AlphaFoldDB" id="A0A1H6DWI0"/>
<accession>A0A1H6DWI0</accession>
<gene>
    <name evidence="1" type="ORF">SAMN05444920_106388</name>
</gene>
<reference evidence="1 2" key="1">
    <citation type="submission" date="2016-10" db="EMBL/GenBank/DDBJ databases">
        <authorList>
            <person name="de Groot N.N."/>
        </authorList>
    </citation>
    <scope>NUCLEOTIDE SEQUENCE [LARGE SCALE GENOMIC DNA]</scope>
    <source>
        <strain evidence="1 2">CGMCC 4.7037</strain>
    </source>
</reference>
<dbReference type="EMBL" id="FNVT01000006">
    <property type="protein sequence ID" value="SEG89083.1"/>
    <property type="molecule type" value="Genomic_DNA"/>
</dbReference>
<organism evidence="1 2">
    <name type="scientific">Nonomuraea solani</name>
    <dbReference type="NCBI Taxonomy" id="1144553"/>
    <lineage>
        <taxon>Bacteria</taxon>
        <taxon>Bacillati</taxon>
        <taxon>Actinomycetota</taxon>
        <taxon>Actinomycetes</taxon>
        <taxon>Streptosporangiales</taxon>
        <taxon>Streptosporangiaceae</taxon>
        <taxon>Nonomuraea</taxon>
    </lineage>
</organism>
<sequence>MMRSVSVSDVSSYLAATGWVRQPEGWRGAAVWVHDGDHEILVPGADDLADGPRRLREIFSLLARVEGRSAEDIASDISSPMADVQWYRAPIAPMNGQFGLADAVTALNSAQAALSAAARAALSGPRPVFDGTAPKEVRDLLARVWIGPIVPSADLLTVRVPLQEEDPGVPPLARRTLALLQRATLLLREASAEVHRTGDISVFDGMVRDGVSADLCVALARFAGPDPGTRFEVGFRWARALPSEIPAQTVVFEAESGTLLRRVAHRLRRLHREGASVTGLIGTLFDNGGEDRFRVHVRGQVSIGDGEPRGSIWVRLPDEAAYDAAVDAHRNRYLVRAAGTLMDVNGRRELIATSFSKVVDDRSEES</sequence>
<evidence type="ECO:0000313" key="2">
    <source>
        <dbReference type="Proteomes" id="UP000236732"/>
    </source>
</evidence>
<proteinExistence type="predicted"/>
<keyword evidence="2" id="KW-1185">Reference proteome</keyword>
<protein>
    <submittedName>
        <fullName evidence="1">Uncharacterized protein</fullName>
    </submittedName>
</protein>